<evidence type="ECO:0000313" key="2">
    <source>
        <dbReference type="EMBL" id="CUN65822.1"/>
    </source>
</evidence>
<organism evidence="2 3">
    <name type="scientific">Clostridium disporicum</name>
    <dbReference type="NCBI Taxonomy" id="84024"/>
    <lineage>
        <taxon>Bacteria</taxon>
        <taxon>Bacillati</taxon>
        <taxon>Bacillota</taxon>
        <taxon>Clostridia</taxon>
        <taxon>Eubacteriales</taxon>
        <taxon>Clostridiaceae</taxon>
        <taxon>Clostridium</taxon>
    </lineage>
</organism>
<sequence>MGKSAWEYALEIISIATDIDELNTKLSKTDKISEREILSSKIDSLENKLFEIKDKLKSINIL</sequence>
<name>A0A173YNV9_9CLOT</name>
<dbReference type="RefSeq" id="WP_042393774.1">
    <property type="nucleotide sequence ID" value="NZ_CYYT01000032.1"/>
</dbReference>
<proteinExistence type="predicted"/>
<dbReference type="Proteomes" id="UP000095558">
    <property type="component" value="Unassembled WGS sequence"/>
</dbReference>
<evidence type="ECO:0000313" key="3">
    <source>
        <dbReference type="Proteomes" id="UP000095558"/>
    </source>
</evidence>
<feature type="coiled-coil region" evidence="1">
    <location>
        <begin position="35"/>
        <end position="62"/>
    </location>
</feature>
<evidence type="ECO:0000256" key="1">
    <source>
        <dbReference type="SAM" id="Coils"/>
    </source>
</evidence>
<dbReference type="OrthoDB" id="1932462at2"/>
<dbReference type="AlphaFoldDB" id="A0A173YNV9"/>
<dbReference type="GeneID" id="83010394"/>
<reference evidence="2 3" key="1">
    <citation type="submission" date="2015-09" db="EMBL/GenBank/DDBJ databases">
        <authorList>
            <consortium name="Pathogen Informatics"/>
        </authorList>
    </citation>
    <scope>NUCLEOTIDE SEQUENCE [LARGE SCALE GENOMIC DNA]</scope>
    <source>
        <strain evidence="2 3">2789STDY5834855</strain>
    </source>
</reference>
<dbReference type="EMBL" id="CYZV01000003">
    <property type="protein sequence ID" value="CUN65822.1"/>
    <property type="molecule type" value="Genomic_DNA"/>
</dbReference>
<accession>A0A173YNV9</accession>
<keyword evidence="1" id="KW-0175">Coiled coil</keyword>
<gene>
    <name evidence="2" type="ORF">ERS852470_00423</name>
</gene>
<protein>
    <submittedName>
        <fullName evidence="2">Uncharacterized protein</fullName>
    </submittedName>
</protein>